<accession>A0A7S3RAN6</accession>
<dbReference type="PROSITE" id="PS50056">
    <property type="entry name" value="TYR_PHOSPHATASE_2"/>
    <property type="match status" value="1"/>
</dbReference>
<proteinExistence type="predicted"/>
<dbReference type="SUPFAM" id="SSF52799">
    <property type="entry name" value="(Phosphotyrosine protein) phosphatases II"/>
    <property type="match status" value="1"/>
</dbReference>
<evidence type="ECO:0000256" key="1">
    <source>
        <dbReference type="ARBA" id="ARBA00013064"/>
    </source>
</evidence>
<evidence type="ECO:0000259" key="3">
    <source>
        <dbReference type="PROSITE" id="PS50206"/>
    </source>
</evidence>
<dbReference type="EC" id="3.1.3.48" evidence="1"/>
<sequence>MTDPCEQPLCKSNTLYNFGPATNNPDNQLYGSARPGAQAQRCYNPNDVVTVKEVEEFAKFMKPHGIQHAVGLLSESEIATFERPPSQVLKQQGIHATNFDLKSFADEPALAKEVLAYMRARASGQKVLVYCWGGGSRSARILAFLLVALHSFVAEEAIKQVCRAPGTNRMVTPEQLQALLA</sequence>
<dbReference type="PROSITE" id="PS50206">
    <property type="entry name" value="RHODANESE_3"/>
    <property type="match status" value="1"/>
</dbReference>
<dbReference type="InterPro" id="IPR029021">
    <property type="entry name" value="Prot-tyrosine_phosphatase-like"/>
</dbReference>
<dbReference type="EMBL" id="HBIP01037336">
    <property type="protein sequence ID" value="CAE0507481.1"/>
    <property type="molecule type" value="Transcribed_RNA"/>
</dbReference>
<protein>
    <recommendedName>
        <fullName evidence="1">protein-tyrosine-phosphatase</fullName>
        <ecNumber evidence="1">3.1.3.48</ecNumber>
    </recommendedName>
</protein>
<evidence type="ECO:0000259" key="2">
    <source>
        <dbReference type="PROSITE" id="PS50056"/>
    </source>
</evidence>
<dbReference type="GO" id="GO:0004725">
    <property type="term" value="F:protein tyrosine phosphatase activity"/>
    <property type="evidence" value="ECO:0007669"/>
    <property type="project" value="UniProtKB-EC"/>
</dbReference>
<dbReference type="Gene3D" id="3.90.190.10">
    <property type="entry name" value="Protein tyrosine phosphatase superfamily"/>
    <property type="match status" value="1"/>
</dbReference>
<organism evidence="4">
    <name type="scientific">Dunaliella tertiolecta</name>
    <name type="common">Green alga</name>
    <dbReference type="NCBI Taxonomy" id="3047"/>
    <lineage>
        <taxon>Eukaryota</taxon>
        <taxon>Viridiplantae</taxon>
        <taxon>Chlorophyta</taxon>
        <taxon>core chlorophytes</taxon>
        <taxon>Chlorophyceae</taxon>
        <taxon>CS clade</taxon>
        <taxon>Chlamydomonadales</taxon>
        <taxon>Dunaliellaceae</taxon>
        <taxon>Dunaliella</taxon>
    </lineage>
</organism>
<reference evidence="4" key="1">
    <citation type="submission" date="2021-01" db="EMBL/GenBank/DDBJ databases">
        <authorList>
            <person name="Corre E."/>
            <person name="Pelletier E."/>
            <person name="Niang G."/>
            <person name="Scheremetjew M."/>
            <person name="Finn R."/>
            <person name="Kale V."/>
            <person name="Holt S."/>
            <person name="Cochrane G."/>
            <person name="Meng A."/>
            <person name="Brown T."/>
            <person name="Cohen L."/>
        </authorList>
    </citation>
    <scope>NUCLEOTIDE SEQUENCE</scope>
    <source>
        <strain evidence="4">CCMP1320</strain>
    </source>
</reference>
<dbReference type="AlphaFoldDB" id="A0A7S3RAN6"/>
<feature type="domain" description="Rhodanese" evidence="3">
    <location>
        <begin position="95"/>
        <end position="163"/>
    </location>
</feature>
<dbReference type="InterPro" id="IPR001763">
    <property type="entry name" value="Rhodanese-like_dom"/>
</dbReference>
<name>A0A7S3RAN6_DUNTE</name>
<evidence type="ECO:0000313" key="4">
    <source>
        <dbReference type="EMBL" id="CAE0507481.1"/>
    </source>
</evidence>
<dbReference type="InterPro" id="IPR000387">
    <property type="entry name" value="Tyr_Pase_dom"/>
</dbReference>
<gene>
    <name evidence="4" type="ORF">DTER00134_LOCUS22558</name>
</gene>
<feature type="domain" description="Tyrosine specific protein phosphatases" evidence="2">
    <location>
        <begin position="112"/>
        <end position="177"/>
    </location>
</feature>